<dbReference type="AlphaFoldDB" id="A0A7Y7WVD3"/>
<proteinExistence type="predicted"/>
<protein>
    <recommendedName>
        <fullName evidence="3">Glycosyltransferase family 1 protein</fullName>
    </recommendedName>
</protein>
<dbReference type="EMBL" id="JACAQA010000018">
    <property type="protein sequence ID" value="NWB87267.1"/>
    <property type="molecule type" value="Genomic_DNA"/>
</dbReference>
<dbReference type="Proteomes" id="UP000522864">
    <property type="component" value="Unassembled WGS sequence"/>
</dbReference>
<accession>A0A7Y7WVD3</accession>
<evidence type="ECO:0000313" key="1">
    <source>
        <dbReference type="EMBL" id="NWB87267.1"/>
    </source>
</evidence>
<dbReference type="RefSeq" id="WP_177102250.1">
    <property type="nucleotide sequence ID" value="NZ_JACAQA010000018.1"/>
</dbReference>
<name>A0A7Y7WVD3_9PSED</name>
<reference evidence="1 2" key="1">
    <citation type="submission" date="2020-04" db="EMBL/GenBank/DDBJ databases">
        <title>Molecular characterization of pseudomonads from Agaricus bisporus reveal novel blotch 2 pathogens in Western Europe.</title>
        <authorList>
            <person name="Taparia T."/>
            <person name="Krijger M."/>
            <person name="Haynes E."/>
            <person name="Elpinstone J.G."/>
            <person name="Noble R."/>
            <person name="Van Der Wolf J."/>
        </authorList>
    </citation>
    <scope>NUCLEOTIDE SEQUENCE [LARGE SCALE GENOMIC DNA]</scope>
    <source>
        <strain evidence="1 2">G9001</strain>
    </source>
</reference>
<sequence length="330" mass="37955">MMQLHNRPPVHLWVYNHSYFGISDQIDFLVLALQQQGYPVSIGKRPSEECLNIVIENFSEPSRDTLVDFCTRHNKRVAVIMTEHLDFVNDKIFIHGDPLWNNNDYMHPSVQVARIQHLFECLPYICSFLILGDLPALVNMDKMLPGVPVRTISFPRLALVEPLSETEVFESDLLFTGVITDYRAKLLDRLQEQGFSVASPRRFVSHEQRDALNRSTRLVLNLPQRLEWRWLSLMRIIAALRVGRVTVSLGTADTSQIAACCPQIDLERPDWLEALRDYVKGAGVLYERMHAGYQAMAEQFALERPFPHDLFAYWQMTDRVSCSPLALNKG</sequence>
<evidence type="ECO:0000313" key="2">
    <source>
        <dbReference type="Proteomes" id="UP000522864"/>
    </source>
</evidence>
<comment type="caution">
    <text evidence="1">The sequence shown here is derived from an EMBL/GenBank/DDBJ whole genome shotgun (WGS) entry which is preliminary data.</text>
</comment>
<organism evidence="1 2">
    <name type="scientific">Pseudomonas gingeri</name>
    <dbReference type="NCBI Taxonomy" id="117681"/>
    <lineage>
        <taxon>Bacteria</taxon>
        <taxon>Pseudomonadati</taxon>
        <taxon>Pseudomonadota</taxon>
        <taxon>Gammaproteobacteria</taxon>
        <taxon>Pseudomonadales</taxon>
        <taxon>Pseudomonadaceae</taxon>
        <taxon>Pseudomonas</taxon>
    </lineage>
</organism>
<gene>
    <name evidence="1" type="ORF">HX830_20540</name>
</gene>
<evidence type="ECO:0008006" key="3">
    <source>
        <dbReference type="Google" id="ProtNLM"/>
    </source>
</evidence>